<gene>
    <name evidence="1" type="ORF">M9H77_18009</name>
</gene>
<evidence type="ECO:0000313" key="1">
    <source>
        <dbReference type="EMBL" id="KAI5668156.1"/>
    </source>
</evidence>
<dbReference type="Proteomes" id="UP001060085">
    <property type="component" value="Linkage Group LG04"/>
</dbReference>
<keyword evidence="2" id="KW-1185">Reference proteome</keyword>
<organism evidence="1 2">
    <name type="scientific">Catharanthus roseus</name>
    <name type="common">Madagascar periwinkle</name>
    <name type="synonym">Vinca rosea</name>
    <dbReference type="NCBI Taxonomy" id="4058"/>
    <lineage>
        <taxon>Eukaryota</taxon>
        <taxon>Viridiplantae</taxon>
        <taxon>Streptophyta</taxon>
        <taxon>Embryophyta</taxon>
        <taxon>Tracheophyta</taxon>
        <taxon>Spermatophyta</taxon>
        <taxon>Magnoliopsida</taxon>
        <taxon>eudicotyledons</taxon>
        <taxon>Gunneridae</taxon>
        <taxon>Pentapetalae</taxon>
        <taxon>asterids</taxon>
        <taxon>lamiids</taxon>
        <taxon>Gentianales</taxon>
        <taxon>Apocynaceae</taxon>
        <taxon>Rauvolfioideae</taxon>
        <taxon>Vinceae</taxon>
        <taxon>Catharanthinae</taxon>
        <taxon>Catharanthus</taxon>
    </lineage>
</organism>
<proteinExistence type="predicted"/>
<comment type="caution">
    <text evidence="1">The sequence shown here is derived from an EMBL/GenBank/DDBJ whole genome shotgun (WGS) entry which is preliminary data.</text>
</comment>
<sequence>MISTRKLIRMARKWQKKANIGRKRISFQRNNENTTTSDCSSSSSPLARKGHFVVYSADQKRYNMPLLEAVGMTLTSKNFTVATAFMHNEQVWISEVLHFGVETTNRAESEHSVLKLWLSMCHGDLEIVFLNIDSVIESQISNNISHLVIKKIWLEIKRACEIVDDPQNKCGQYLRKSHGLPCACELVGRDKSYWEHVSIAHRKIGKSSGSGSGSGLGSGSRTGSSSRGRAPSTFLYIDAFPGFAYEFIHNWKNVMGDSNCGFRVVANFLFRDKNQWPEICRQMTFELQLHTNMYASLFGSVERAYELIQRTQWFERHAPLEHWLDTPDHLYVFANTFNFCVVLVAGLGSTTLLPLYSSFTSIAGILCIGYLSEQQYFTQVS</sequence>
<accession>A0ACC0B6A2</accession>
<name>A0ACC0B6A2_CATRO</name>
<protein>
    <submittedName>
        <fullName evidence="1">Uncharacterized protein</fullName>
    </submittedName>
</protein>
<dbReference type="EMBL" id="CM044704">
    <property type="protein sequence ID" value="KAI5668156.1"/>
    <property type="molecule type" value="Genomic_DNA"/>
</dbReference>
<reference evidence="2" key="1">
    <citation type="journal article" date="2023" name="Nat. Plants">
        <title>Single-cell RNA sequencing provides a high-resolution roadmap for understanding the multicellular compartmentation of specialized metabolism.</title>
        <authorList>
            <person name="Sun S."/>
            <person name="Shen X."/>
            <person name="Li Y."/>
            <person name="Li Y."/>
            <person name="Wang S."/>
            <person name="Li R."/>
            <person name="Zhang H."/>
            <person name="Shen G."/>
            <person name="Guo B."/>
            <person name="Wei J."/>
            <person name="Xu J."/>
            <person name="St-Pierre B."/>
            <person name="Chen S."/>
            <person name="Sun C."/>
        </authorList>
    </citation>
    <scope>NUCLEOTIDE SEQUENCE [LARGE SCALE GENOMIC DNA]</scope>
</reference>
<evidence type="ECO:0000313" key="2">
    <source>
        <dbReference type="Proteomes" id="UP001060085"/>
    </source>
</evidence>